<dbReference type="GO" id="GO:0005829">
    <property type="term" value="C:cytosol"/>
    <property type="evidence" value="ECO:0007669"/>
    <property type="project" value="TreeGrafter"/>
</dbReference>
<keyword evidence="7 10" id="KW-0274">FAD</keyword>
<protein>
    <recommendedName>
        <fullName evidence="10">NADPH-dependent diflavin oxidoreductase 1</fullName>
        <ecNumber evidence="10">1.18.1.-</ecNumber>
    </recommendedName>
    <alternativeName>
        <fullName evidence="10">NADPH-dependent FMN and FAD-containing oxidoreductase</fullName>
    </alternativeName>
</protein>
<comment type="cofactor">
    <cofactor evidence="2 10">
        <name>FAD</name>
        <dbReference type="ChEBI" id="CHEBI:57692"/>
    </cofactor>
</comment>
<dbReference type="SUPFAM" id="SSF52218">
    <property type="entry name" value="Flavoproteins"/>
    <property type="match status" value="1"/>
</dbReference>
<dbReference type="InterPro" id="IPR001433">
    <property type="entry name" value="OxRdtase_FAD/NAD-bd"/>
</dbReference>
<evidence type="ECO:0000256" key="8">
    <source>
        <dbReference type="ARBA" id="ARBA00022857"/>
    </source>
</evidence>
<dbReference type="InterPro" id="IPR029039">
    <property type="entry name" value="Flavoprotein-like_sf"/>
</dbReference>
<dbReference type="InterPro" id="IPR001709">
    <property type="entry name" value="Flavoprot_Pyr_Nucl_cyt_Rdtase"/>
</dbReference>
<dbReference type="HAMAP" id="MF_03178">
    <property type="entry name" value="NDOR1"/>
    <property type="match status" value="1"/>
</dbReference>
<feature type="binding site" evidence="10">
    <location>
        <begin position="15"/>
        <end position="20"/>
    </location>
    <ligand>
        <name>FMN</name>
        <dbReference type="ChEBI" id="CHEBI:58210"/>
    </ligand>
</feature>
<dbReference type="FunFam" id="3.40.50.360:FF:000015">
    <property type="entry name" value="NADPH-dependent diflavin oxidoreductase 1"/>
    <property type="match status" value="1"/>
</dbReference>
<evidence type="ECO:0000256" key="4">
    <source>
        <dbReference type="ARBA" id="ARBA00022490"/>
    </source>
</evidence>
<dbReference type="AlphaFoldDB" id="A0A7I8KUD8"/>
<dbReference type="InterPro" id="IPR017938">
    <property type="entry name" value="Riboflavin_synthase-like_b-brl"/>
</dbReference>
<dbReference type="PANTHER" id="PTHR19384:SF10">
    <property type="entry name" value="NADPH-DEPENDENT DIFLAVIN OXIDOREDUCTASE 1"/>
    <property type="match status" value="1"/>
</dbReference>
<dbReference type="InterPro" id="IPR028879">
    <property type="entry name" value="NDOR1"/>
</dbReference>
<dbReference type="PRINTS" id="PR00371">
    <property type="entry name" value="FPNCR"/>
</dbReference>
<proteinExistence type="inferred from homology"/>
<dbReference type="InterPro" id="IPR039261">
    <property type="entry name" value="FNR_nucleotide-bd"/>
</dbReference>
<evidence type="ECO:0000313" key="13">
    <source>
        <dbReference type="EMBL" id="CAA7401453.1"/>
    </source>
</evidence>
<dbReference type="SUPFAM" id="SSF63380">
    <property type="entry name" value="Riboflavin synthase domain-like"/>
    <property type="match status" value="1"/>
</dbReference>
<evidence type="ECO:0000256" key="3">
    <source>
        <dbReference type="ARBA" id="ARBA00004496"/>
    </source>
</evidence>
<keyword evidence="4 10" id="KW-0963">Cytoplasm</keyword>
<dbReference type="GO" id="GO:0160246">
    <property type="term" value="F:NADPH-iron-sulfur [2Fe-2S] protein oxidoreductase activity"/>
    <property type="evidence" value="ECO:0007669"/>
    <property type="project" value="InterPro"/>
</dbReference>
<evidence type="ECO:0000256" key="1">
    <source>
        <dbReference type="ARBA" id="ARBA00001917"/>
    </source>
</evidence>
<organism evidence="13 14">
    <name type="scientific">Spirodela intermedia</name>
    <name type="common">Intermediate duckweed</name>
    <dbReference type="NCBI Taxonomy" id="51605"/>
    <lineage>
        <taxon>Eukaryota</taxon>
        <taxon>Viridiplantae</taxon>
        <taxon>Streptophyta</taxon>
        <taxon>Embryophyta</taxon>
        <taxon>Tracheophyta</taxon>
        <taxon>Spermatophyta</taxon>
        <taxon>Magnoliopsida</taxon>
        <taxon>Liliopsida</taxon>
        <taxon>Araceae</taxon>
        <taxon>Lemnoideae</taxon>
        <taxon>Spirodela</taxon>
    </lineage>
</organism>
<dbReference type="InterPro" id="IPR003097">
    <property type="entry name" value="CysJ-like_FAD-binding"/>
</dbReference>
<dbReference type="InterPro" id="IPR023173">
    <property type="entry name" value="NADPH_Cyt_P450_Rdtase_alpha"/>
</dbReference>
<dbReference type="SUPFAM" id="SSF52343">
    <property type="entry name" value="Ferredoxin reductase-like, C-terminal NADP-linked domain"/>
    <property type="match status" value="1"/>
</dbReference>
<comment type="cofactor">
    <cofactor evidence="1 10">
        <name>FMN</name>
        <dbReference type="ChEBI" id="CHEBI:58210"/>
    </cofactor>
</comment>
<dbReference type="InterPro" id="IPR001094">
    <property type="entry name" value="Flavdoxin-like"/>
</dbReference>
<dbReference type="GO" id="GO:0016651">
    <property type="term" value="F:oxidoreductase activity, acting on NAD(P)H"/>
    <property type="evidence" value="ECO:0007669"/>
    <property type="project" value="UniProtKB-UniRule"/>
</dbReference>
<evidence type="ECO:0000256" key="5">
    <source>
        <dbReference type="ARBA" id="ARBA00022630"/>
    </source>
</evidence>
<dbReference type="CDD" id="cd06207">
    <property type="entry name" value="CyPoR_like"/>
    <property type="match status" value="1"/>
</dbReference>
<comment type="catalytic activity">
    <reaction evidence="10">
        <text>2 oxidized [2Fe-2S]-[protein] + NADPH = 2 reduced [2Fe-2S]-[protein] + NADP(+) + H(+)</text>
        <dbReference type="Rhea" id="RHEA:67716"/>
        <dbReference type="Rhea" id="RHEA-COMP:17327"/>
        <dbReference type="Rhea" id="RHEA-COMP:17328"/>
        <dbReference type="ChEBI" id="CHEBI:15378"/>
        <dbReference type="ChEBI" id="CHEBI:33737"/>
        <dbReference type="ChEBI" id="CHEBI:33738"/>
        <dbReference type="ChEBI" id="CHEBI:57783"/>
        <dbReference type="ChEBI" id="CHEBI:58349"/>
    </reaction>
</comment>
<comment type="function">
    <text evidence="10">NADPH-dependent reductase which is a central component of the cytosolic iron-sulfur (Fe-S) protein assembly (CIA) machinery. Transfers electrons from NADPH via its FAD and FMN prosthetic groups to the [2Fe-2S] cluster of the anamorsin/DRE2 homolog, another key component of the CIA machinery. In turn, this reduced cluster provides electrons for assembly of cytosolic iron-sulfur cluster proteins.</text>
</comment>
<dbReference type="PROSITE" id="PS51384">
    <property type="entry name" value="FAD_FR"/>
    <property type="match status" value="1"/>
</dbReference>
<evidence type="ECO:0000256" key="7">
    <source>
        <dbReference type="ARBA" id="ARBA00022827"/>
    </source>
</evidence>
<comment type="similarity">
    <text evidence="10">Belongs to the NADPH-dependent diflavin oxidoreductase NDOR1 family.</text>
</comment>
<dbReference type="Gene3D" id="1.20.990.10">
    <property type="entry name" value="NADPH-cytochrome p450 Reductase, Chain A, domain 3"/>
    <property type="match status" value="1"/>
</dbReference>
<dbReference type="FunFam" id="1.20.990.10:FF:000015">
    <property type="entry name" value="NADPH-dependent diflavin oxidoreductase 1"/>
    <property type="match status" value="1"/>
</dbReference>
<feature type="domain" description="FAD-binding FR-type" evidence="12">
    <location>
        <begin position="227"/>
        <end position="471"/>
    </location>
</feature>
<feature type="binding site" evidence="10">
    <location>
        <begin position="439"/>
        <end position="442"/>
    </location>
    <ligand>
        <name>FAD</name>
        <dbReference type="ChEBI" id="CHEBI:57692"/>
    </ligand>
</feature>
<comment type="similarity">
    <text evidence="10">In the N-terminal section; belongs to the flavodoxin family.</text>
</comment>
<evidence type="ECO:0000256" key="2">
    <source>
        <dbReference type="ARBA" id="ARBA00001974"/>
    </source>
</evidence>
<sequence length="628" mass="69922">MGLERSRRLLVLYGSQTGTAQDAADRVGREAVRRGCPSVDVLSVDEFDARLLPSEDVVIFVVSTTGQGDMPDSMKEFWKFLLQKNISDQWLEHVHYAVFGLGDSAYQKYNFAAKKLDRRLLNIGGKPLVQKGLGDDQHRSGYEGAFDLWLSSLWNALHEKDPMLLPRSIDNLDASTQCLDSPKFEVIFHSINEMVATGTSTLSDLNCAKNLIGKVRSMSLGKSHYKRPQYLLQLITNQQLIKSDADADVRHLEFESSSSDLRYQVGDVLEVLPAQDPDAVEAFIRRANLDPDCYITVRPKVIGKHHDSSADMSTPPVKLRTFVELAMDVASASPRRYFFEVMSFFASAEHEKEKLQYFASPEGRDDLFQYNQKERRTVLEVLEDFPSVQLPFEWLVQLAPPLRTRAFSISSSPLAHPDQVHLTVKALTWTTPFKRKRSGLCSNWLAGVVPRKGVPIPAWIHGGCLAAPPPSEPLILVGPGTGCAPFRGFVEERAAQKAEGAAVAPILFFFGCRNQEKDFLYRDFWVSHAQDGGVLAAGSGGGFFAAFSRDQVHKVYVQHKMKEERKRVWRLLSGGAAVYIAGSSAKMPADVVTALEEIVAEEAGLDSEAAGRWLRRQRAGGIFIEAWS</sequence>
<feature type="binding site" evidence="10">
    <location>
        <position position="481"/>
    </location>
    <ligand>
        <name>NADP(+)</name>
        <dbReference type="ChEBI" id="CHEBI:58349"/>
    </ligand>
</feature>
<evidence type="ECO:0000259" key="12">
    <source>
        <dbReference type="PROSITE" id="PS51384"/>
    </source>
</evidence>
<dbReference type="EMBL" id="LR746272">
    <property type="protein sequence ID" value="CAA7401453.1"/>
    <property type="molecule type" value="Genomic_DNA"/>
</dbReference>
<keyword evidence="6 10" id="KW-0288">FMN</keyword>
<dbReference type="GO" id="GO:0050661">
    <property type="term" value="F:NADP binding"/>
    <property type="evidence" value="ECO:0007669"/>
    <property type="project" value="UniProtKB-UniRule"/>
</dbReference>
<feature type="binding site" evidence="10">
    <location>
        <begin position="405"/>
        <end position="408"/>
    </location>
    <ligand>
        <name>FAD</name>
        <dbReference type="ChEBI" id="CHEBI:57692"/>
    </ligand>
</feature>
<dbReference type="Pfam" id="PF00175">
    <property type="entry name" value="NAD_binding_1"/>
    <property type="match status" value="1"/>
</dbReference>
<comment type="subcellular location">
    <subcellularLocation>
        <location evidence="3 10">Cytoplasm</location>
    </subcellularLocation>
</comment>
<evidence type="ECO:0000256" key="6">
    <source>
        <dbReference type="ARBA" id="ARBA00022643"/>
    </source>
</evidence>
<comment type="caution">
    <text evidence="10">Lacks conserved residue(s) required for the propagation of feature annotation.</text>
</comment>
<dbReference type="Gene3D" id="2.40.30.10">
    <property type="entry name" value="Translation factors"/>
    <property type="match status" value="1"/>
</dbReference>
<feature type="binding site" evidence="10">
    <location>
        <begin position="63"/>
        <end position="66"/>
    </location>
    <ligand>
        <name>FMN</name>
        <dbReference type="ChEBI" id="CHEBI:58210"/>
    </ligand>
</feature>
<feature type="domain" description="Flavodoxin-like" evidence="11">
    <location>
        <begin position="9"/>
        <end position="154"/>
    </location>
</feature>
<dbReference type="Gene3D" id="3.40.50.80">
    <property type="entry name" value="Nucleotide-binding domain of ferredoxin-NADP reductase (FNR) module"/>
    <property type="match status" value="1"/>
</dbReference>
<dbReference type="Pfam" id="PF00667">
    <property type="entry name" value="FAD_binding_1"/>
    <property type="match status" value="1"/>
</dbReference>
<dbReference type="Pfam" id="PF00258">
    <property type="entry name" value="Flavodoxin_1"/>
    <property type="match status" value="1"/>
</dbReference>
<dbReference type="OrthoDB" id="1856718at2759"/>
<keyword evidence="8 10" id="KW-0521">NADP</keyword>
<dbReference type="PROSITE" id="PS50902">
    <property type="entry name" value="FLAVODOXIN_LIKE"/>
    <property type="match status" value="1"/>
</dbReference>
<dbReference type="FunFam" id="3.40.50.80:FF:000032">
    <property type="entry name" value="NADPH-dependent diflavin oxidoreductase 1"/>
    <property type="match status" value="1"/>
</dbReference>
<dbReference type="Gene3D" id="3.40.50.360">
    <property type="match status" value="1"/>
</dbReference>
<feature type="binding site" evidence="10">
    <location>
        <position position="590"/>
    </location>
    <ligand>
        <name>NADP(+)</name>
        <dbReference type="ChEBI" id="CHEBI:58349"/>
    </ligand>
</feature>
<dbReference type="PRINTS" id="PR00369">
    <property type="entry name" value="FLAVODOXIN"/>
</dbReference>
<feature type="binding site" evidence="10">
    <location>
        <begin position="548"/>
        <end position="549"/>
    </location>
    <ligand>
        <name>NADP(+)</name>
        <dbReference type="ChEBI" id="CHEBI:58349"/>
    </ligand>
</feature>
<dbReference type="GO" id="GO:0005634">
    <property type="term" value="C:nucleus"/>
    <property type="evidence" value="ECO:0007669"/>
    <property type="project" value="UniProtKB-ARBA"/>
</dbReference>
<keyword evidence="14" id="KW-1185">Reference proteome</keyword>
<evidence type="ECO:0000259" key="11">
    <source>
        <dbReference type="PROSITE" id="PS50902"/>
    </source>
</evidence>
<dbReference type="GO" id="GO:0050660">
    <property type="term" value="F:flavin adenine dinucleotide binding"/>
    <property type="evidence" value="ECO:0007669"/>
    <property type="project" value="UniProtKB-UniRule"/>
</dbReference>
<keyword evidence="5 10" id="KW-0285">Flavoprotein</keyword>
<feature type="binding site" evidence="10">
    <location>
        <position position="136"/>
    </location>
    <ligand>
        <name>FMN</name>
        <dbReference type="ChEBI" id="CHEBI:58210"/>
    </ligand>
</feature>
<comment type="similarity">
    <text evidence="10">In the C-terminal section; belongs to the flavoprotein pyridine nucleotide cytochrome reductase family.</text>
</comment>
<accession>A0A7I8KUD8</accession>
<evidence type="ECO:0000256" key="10">
    <source>
        <dbReference type="HAMAP-Rule" id="MF_03178"/>
    </source>
</evidence>
<dbReference type="InterPro" id="IPR017927">
    <property type="entry name" value="FAD-bd_FR_type"/>
</dbReference>
<evidence type="ECO:0000256" key="9">
    <source>
        <dbReference type="ARBA" id="ARBA00023002"/>
    </source>
</evidence>
<name>A0A7I8KUD8_SPIIN</name>
<evidence type="ECO:0000313" key="14">
    <source>
        <dbReference type="Proteomes" id="UP000663760"/>
    </source>
</evidence>
<keyword evidence="9 10" id="KW-0560">Oxidoreductase</keyword>
<feature type="binding site" evidence="10">
    <location>
        <begin position="554"/>
        <end position="558"/>
    </location>
    <ligand>
        <name>NADP(+)</name>
        <dbReference type="ChEBI" id="CHEBI:58349"/>
    </ligand>
</feature>
<dbReference type="InterPro" id="IPR008254">
    <property type="entry name" value="Flavodoxin/NO_synth"/>
</dbReference>
<dbReference type="Proteomes" id="UP000663760">
    <property type="component" value="Chromosome 9"/>
</dbReference>
<gene>
    <name evidence="13" type="ORF">SI8410_09012131</name>
</gene>
<dbReference type="GO" id="GO:0016226">
    <property type="term" value="P:iron-sulfur cluster assembly"/>
    <property type="evidence" value="ECO:0007669"/>
    <property type="project" value="UniProtKB-UniRule"/>
</dbReference>
<reference evidence="13" key="1">
    <citation type="submission" date="2020-02" db="EMBL/GenBank/DDBJ databases">
        <authorList>
            <person name="Scholz U."/>
            <person name="Mascher M."/>
            <person name="Fiebig A."/>
        </authorList>
    </citation>
    <scope>NUCLEOTIDE SEQUENCE</scope>
</reference>
<dbReference type="PANTHER" id="PTHR19384">
    <property type="entry name" value="NITRIC OXIDE SYNTHASE-RELATED"/>
    <property type="match status" value="1"/>
</dbReference>
<dbReference type="GO" id="GO:0010181">
    <property type="term" value="F:FMN binding"/>
    <property type="evidence" value="ECO:0007669"/>
    <property type="project" value="UniProtKB-UniRule"/>
</dbReference>
<dbReference type="EC" id="1.18.1.-" evidence="10"/>
<feature type="binding site" evidence="10">
    <location>
        <position position="627"/>
    </location>
    <ligand>
        <name>FAD</name>
        <dbReference type="ChEBI" id="CHEBI:57692"/>
    </ligand>
</feature>
<feature type="binding site" evidence="10">
    <location>
        <position position="375"/>
    </location>
    <ligand>
        <name>FAD</name>
        <dbReference type="ChEBI" id="CHEBI:57692"/>
    </ligand>
</feature>